<keyword evidence="8" id="KW-1185">Reference proteome</keyword>
<dbReference type="Proteomes" id="UP000292027">
    <property type="component" value="Unassembled WGS sequence"/>
</dbReference>
<sequence>MNHIEPSPPAHRDAPPSTCSLRQGIGSHALVVTALVKQVPKGDHSGRLDADGRLERAGAVAEMNPWCRRAVAQAVRLARETGGRSTAITMGPPAAVDVLREALAWGADDAVQLSDPALAGSDCLVTARALAATIRLLDDPPDLILVGNSSVDGSTGAVGAMLAELLGLPFTGPVLTLEPVDGRLRTTVQYDTGTESVTIDLPAVVAVAERSCDPAKAPADTWPPPDTVRQVTTADLPEAPWGLPASPTKVAQVHPAPLTRNPVIFRGHLQSQVDRALTELTARGCFKPHPTTSAPLTTPPYGRRTAGPAEKPAVASAPGEQAAAEVVVLVGAGPVEGTRALLGTAAALAAEIGGSVTAVTTVEGDRELGRWGADSVVVVDGEEPRAVARGLTGWLNGRQVWAVLGAALPWDREVLARLAVTSDAGLMSDLVSLSAKDGRLSGLKPSGGGTLAEIVSRGTPQIATLRTGLLPLRTPRVDRPLELHALHVEPDTAITRTERRTGDDGDALDRAEVVIGVGRGVPPDKYDELEPVRALLNAELAATRKVTDQGWLPHGRQIGITGRSVAPRMYLAVGLSGSLNHLAGAGRAGTLVAINTDPAAEIFAHCDVGLVADWQEVMPYLVDGLRSCVSG</sequence>
<evidence type="ECO:0000256" key="4">
    <source>
        <dbReference type="ARBA" id="ARBA00042002"/>
    </source>
</evidence>
<organism evidence="7 8">
    <name type="scientific">Kribbella rubisoli</name>
    <dbReference type="NCBI Taxonomy" id="3075929"/>
    <lineage>
        <taxon>Bacteria</taxon>
        <taxon>Bacillati</taxon>
        <taxon>Actinomycetota</taxon>
        <taxon>Actinomycetes</taxon>
        <taxon>Propionibacteriales</taxon>
        <taxon>Kribbellaceae</taxon>
        <taxon>Kribbella</taxon>
    </lineage>
</organism>
<evidence type="ECO:0000256" key="3">
    <source>
        <dbReference type="ARBA" id="ARBA00025649"/>
    </source>
</evidence>
<dbReference type="Gene3D" id="3.40.50.620">
    <property type="entry name" value="HUPs"/>
    <property type="match status" value="2"/>
</dbReference>
<dbReference type="PANTHER" id="PTHR21294:SF17">
    <property type="entry name" value="PROTEIN FIXA"/>
    <property type="match status" value="1"/>
</dbReference>
<dbReference type="InterPro" id="IPR029035">
    <property type="entry name" value="DHS-like_NAD/FAD-binding_dom"/>
</dbReference>
<comment type="cofactor">
    <cofactor evidence="1">
        <name>FAD</name>
        <dbReference type="ChEBI" id="CHEBI:57692"/>
    </cofactor>
</comment>
<dbReference type="Pfam" id="PF00766">
    <property type="entry name" value="ETF_alpha"/>
    <property type="match status" value="1"/>
</dbReference>
<proteinExistence type="predicted"/>
<feature type="domain" description="Electron transfer flavoprotein alpha/beta-subunit N-terminal" evidence="6">
    <location>
        <begin position="51"/>
        <end position="240"/>
    </location>
</feature>
<protein>
    <recommendedName>
        <fullName evidence="4">Electron transfer flavoprotein small subunit</fullName>
    </recommendedName>
</protein>
<reference evidence="7 8" key="1">
    <citation type="journal article" date="2015" name="Stand. Genomic Sci.">
        <title>Genomic Encyclopedia of Bacterial and Archaeal Type Strains, Phase III: the genomes of soil and plant-associated and newly described type strains.</title>
        <authorList>
            <person name="Whitman W.B."/>
            <person name="Woyke T."/>
            <person name="Klenk H.P."/>
            <person name="Zhou Y."/>
            <person name="Lilburn T.G."/>
            <person name="Beck B.J."/>
            <person name="De Vos P."/>
            <person name="Vandamme P."/>
            <person name="Eisen J.A."/>
            <person name="Garrity G."/>
            <person name="Hugenholtz P."/>
            <person name="Kyrpides N.C."/>
        </authorList>
    </citation>
    <scope>NUCLEOTIDE SEQUENCE [LARGE SCALE GENOMIC DNA]</scope>
    <source>
        <strain evidence="7 8">VKM Ac-2540</strain>
    </source>
</reference>
<feature type="region of interest" description="Disordered" evidence="5">
    <location>
        <begin position="285"/>
        <end position="315"/>
    </location>
</feature>
<dbReference type="EMBL" id="SHKR01000011">
    <property type="protein sequence ID" value="RZU19192.1"/>
    <property type="molecule type" value="Genomic_DNA"/>
</dbReference>
<evidence type="ECO:0000256" key="2">
    <source>
        <dbReference type="ARBA" id="ARBA00011355"/>
    </source>
</evidence>
<dbReference type="Gene3D" id="3.40.50.1220">
    <property type="entry name" value="TPP-binding domain"/>
    <property type="match status" value="1"/>
</dbReference>
<dbReference type="GO" id="GO:0009055">
    <property type="term" value="F:electron transfer activity"/>
    <property type="evidence" value="ECO:0007669"/>
    <property type="project" value="InterPro"/>
</dbReference>
<dbReference type="InterPro" id="IPR012255">
    <property type="entry name" value="ETF_b"/>
</dbReference>
<gene>
    <name evidence="7" type="ORF">EV645_1402</name>
</gene>
<dbReference type="OrthoDB" id="9781325at2"/>
<accession>A0A4Q7X7W1</accession>
<dbReference type="SMART" id="SM00893">
    <property type="entry name" value="ETF"/>
    <property type="match status" value="1"/>
</dbReference>
<dbReference type="InterPro" id="IPR014730">
    <property type="entry name" value="ETF_a/b_N"/>
</dbReference>
<dbReference type="InterPro" id="IPR014731">
    <property type="entry name" value="ETF_asu_C"/>
</dbReference>
<name>A0A4Q7X7W1_9ACTN</name>
<dbReference type="SUPFAM" id="SSF52467">
    <property type="entry name" value="DHS-like NAD/FAD-binding domain"/>
    <property type="match status" value="1"/>
</dbReference>
<dbReference type="PANTHER" id="PTHR21294">
    <property type="entry name" value="ELECTRON TRANSFER FLAVOPROTEIN BETA-SUBUNIT"/>
    <property type="match status" value="1"/>
</dbReference>
<dbReference type="AlphaFoldDB" id="A0A4Q7X7W1"/>
<evidence type="ECO:0000256" key="5">
    <source>
        <dbReference type="SAM" id="MobiDB-lite"/>
    </source>
</evidence>
<dbReference type="SUPFAM" id="SSF52402">
    <property type="entry name" value="Adenine nucleotide alpha hydrolases-like"/>
    <property type="match status" value="2"/>
</dbReference>
<comment type="subunit">
    <text evidence="2">Heterodimer of an alpha and a beta subunit.</text>
</comment>
<evidence type="ECO:0000256" key="1">
    <source>
        <dbReference type="ARBA" id="ARBA00001974"/>
    </source>
</evidence>
<evidence type="ECO:0000313" key="8">
    <source>
        <dbReference type="Proteomes" id="UP000292027"/>
    </source>
</evidence>
<evidence type="ECO:0000259" key="6">
    <source>
        <dbReference type="SMART" id="SM00893"/>
    </source>
</evidence>
<dbReference type="InterPro" id="IPR014729">
    <property type="entry name" value="Rossmann-like_a/b/a_fold"/>
</dbReference>
<comment type="caution">
    <text evidence="7">The sequence shown here is derived from an EMBL/GenBank/DDBJ whole genome shotgun (WGS) entry which is preliminary data.</text>
</comment>
<dbReference type="Pfam" id="PF01012">
    <property type="entry name" value="ETF"/>
    <property type="match status" value="2"/>
</dbReference>
<feature type="region of interest" description="Disordered" evidence="5">
    <location>
        <begin position="1"/>
        <end position="20"/>
    </location>
</feature>
<comment type="function">
    <text evidence="3">The electron transfer flavoprotein serves as a specific electron acceptor for other dehydrogenases. It transfers the electrons to the main respiratory chain via ETF-ubiquinone oxidoreductase (ETF dehydrogenase).</text>
</comment>
<evidence type="ECO:0000313" key="7">
    <source>
        <dbReference type="EMBL" id="RZU19192.1"/>
    </source>
</evidence>